<organism evidence="1 2">
    <name type="scientific">Cinchona calisaya</name>
    <dbReference type="NCBI Taxonomy" id="153742"/>
    <lineage>
        <taxon>Eukaryota</taxon>
        <taxon>Viridiplantae</taxon>
        <taxon>Streptophyta</taxon>
        <taxon>Embryophyta</taxon>
        <taxon>Tracheophyta</taxon>
        <taxon>Spermatophyta</taxon>
        <taxon>Magnoliopsida</taxon>
        <taxon>eudicotyledons</taxon>
        <taxon>Gunneridae</taxon>
        <taxon>Pentapetalae</taxon>
        <taxon>asterids</taxon>
        <taxon>lamiids</taxon>
        <taxon>Gentianales</taxon>
        <taxon>Rubiaceae</taxon>
        <taxon>Cinchonoideae</taxon>
        <taxon>Cinchoneae</taxon>
        <taxon>Cinchona</taxon>
    </lineage>
</organism>
<accession>A0ABD3A987</accession>
<comment type="caution">
    <text evidence="1">The sequence shown here is derived from an EMBL/GenBank/DDBJ whole genome shotgun (WGS) entry which is preliminary data.</text>
</comment>
<gene>
    <name evidence="1" type="ORF">ACH5RR_007621</name>
</gene>
<evidence type="ECO:0000313" key="2">
    <source>
        <dbReference type="Proteomes" id="UP001630127"/>
    </source>
</evidence>
<name>A0ABD3A987_9GENT</name>
<sequence length="103" mass="11956">MAKRKCSDPVCIILLHQHQTSLSVNLIAISDFNNTPPRAMLHIQFLIDESYKVYATQWIGKDKNEVLHIYELLLLSSLFSLRGIYEFSPKTKRVGYDYVILIQ</sequence>
<dbReference type="AlphaFoldDB" id="A0ABD3A987"/>
<dbReference type="Proteomes" id="UP001630127">
    <property type="component" value="Unassembled WGS sequence"/>
</dbReference>
<dbReference type="EMBL" id="JBJUIK010000004">
    <property type="protein sequence ID" value="KAL3528299.1"/>
    <property type="molecule type" value="Genomic_DNA"/>
</dbReference>
<evidence type="ECO:0000313" key="1">
    <source>
        <dbReference type="EMBL" id="KAL3528299.1"/>
    </source>
</evidence>
<protein>
    <submittedName>
        <fullName evidence="1">Uncharacterized protein</fullName>
    </submittedName>
</protein>
<keyword evidence="2" id="KW-1185">Reference proteome</keyword>
<reference evidence="1 2" key="1">
    <citation type="submission" date="2024-11" db="EMBL/GenBank/DDBJ databases">
        <title>A near-complete genome assembly of Cinchona calisaya.</title>
        <authorList>
            <person name="Lian D.C."/>
            <person name="Zhao X.W."/>
            <person name="Wei L."/>
        </authorList>
    </citation>
    <scope>NUCLEOTIDE SEQUENCE [LARGE SCALE GENOMIC DNA]</scope>
    <source>
        <tissue evidence="1">Nenye</tissue>
    </source>
</reference>
<proteinExistence type="predicted"/>